<keyword evidence="3 6" id="KW-0812">Transmembrane</keyword>
<sequence>MTIMNKKTTLDKESSLTKVIDDISEGINDAGTVFNSEELPEKKDSTGKEAVRYLLWGLLSVVVNFGTFFLLYHTMHLNYQFANIVAWFLGVQVGFWIDRIIVFHHKSNTAFREMLAFYGTRILTFLIETATLWIGISVFSADGTGSKIVGQILAITGNYALSKFFIFKNKN</sequence>
<evidence type="ECO:0000256" key="5">
    <source>
        <dbReference type="ARBA" id="ARBA00023136"/>
    </source>
</evidence>
<dbReference type="PANTHER" id="PTHR38459:SF5">
    <property type="entry name" value="CELL WALL TEICHOIC ACID GLYCOSYLATION PROTEIN GTCA"/>
    <property type="match status" value="1"/>
</dbReference>
<gene>
    <name evidence="8" type="ORF">FC72_GL001452</name>
</gene>
<dbReference type="InterPro" id="IPR007267">
    <property type="entry name" value="GtrA_DPMS_TM"/>
</dbReference>
<dbReference type="PATRIC" id="fig|1423811.3.peg.1475"/>
<dbReference type="Pfam" id="PF04138">
    <property type="entry name" value="GtrA_DPMS_TM"/>
    <property type="match status" value="1"/>
</dbReference>
<dbReference type="AlphaFoldDB" id="A0A0R1J236"/>
<comment type="caution">
    <text evidence="8">The sequence shown here is derived from an EMBL/GenBank/DDBJ whole genome shotgun (WGS) entry which is preliminary data.</text>
</comment>
<comment type="similarity">
    <text evidence="2">Belongs to the GtrA family.</text>
</comment>
<feature type="transmembrane region" description="Helical" evidence="6">
    <location>
        <begin position="148"/>
        <end position="167"/>
    </location>
</feature>
<evidence type="ECO:0000256" key="4">
    <source>
        <dbReference type="ARBA" id="ARBA00022989"/>
    </source>
</evidence>
<keyword evidence="9" id="KW-1185">Reference proteome</keyword>
<dbReference type="EMBL" id="AZDG01000003">
    <property type="protein sequence ID" value="KRK65381.1"/>
    <property type="molecule type" value="Genomic_DNA"/>
</dbReference>
<dbReference type="STRING" id="1423811.FC72_GL001452"/>
<evidence type="ECO:0000256" key="1">
    <source>
        <dbReference type="ARBA" id="ARBA00004141"/>
    </source>
</evidence>
<feature type="transmembrane region" description="Helical" evidence="6">
    <location>
        <begin position="115"/>
        <end position="136"/>
    </location>
</feature>
<name>A0A0R1J236_9LACO</name>
<dbReference type="PANTHER" id="PTHR38459">
    <property type="entry name" value="PROPHAGE BACTOPRENOL-LINKED GLUCOSE TRANSLOCASE HOMOLOG"/>
    <property type="match status" value="1"/>
</dbReference>
<comment type="subcellular location">
    <subcellularLocation>
        <location evidence="1">Membrane</location>
        <topology evidence="1">Multi-pass membrane protein</topology>
    </subcellularLocation>
</comment>
<evidence type="ECO:0000259" key="7">
    <source>
        <dbReference type="Pfam" id="PF04138"/>
    </source>
</evidence>
<dbReference type="GO" id="GO:0005886">
    <property type="term" value="C:plasma membrane"/>
    <property type="evidence" value="ECO:0007669"/>
    <property type="project" value="TreeGrafter"/>
</dbReference>
<evidence type="ECO:0000256" key="2">
    <source>
        <dbReference type="ARBA" id="ARBA00009399"/>
    </source>
</evidence>
<keyword evidence="4 6" id="KW-1133">Transmembrane helix</keyword>
<reference evidence="8 9" key="1">
    <citation type="journal article" date="2015" name="Genome Announc.">
        <title>Expanding the biotechnology potential of lactobacilli through comparative genomics of 213 strains and associated genera.</title>
        <authorList>
            <person name="Sun Z."/>
            <person name="Harris H.M."/>
            <person name="McCann A."/>
            <person name="Guo C."/>
            <person name="Argimon S."/>
            <person name="Zhang W."/>
            <person name="Yang X."/>
            <person name="Jeffery I.B."/>
            <person name="Cooney J.C."/>
            <person name="Kagawa T.F."/>
            <person name="Liu W."/>
            <person name="Song Y."/>
            <person name="Salvetti E."/>
            <person name="Wrobel A."/>
            <person name="Rasinkangas P."/>
            <person name="Parkhill J."/>
            <person name="Rea M.C."/>
            <person name="O'Sullivan O."/>
            <person name="Ritari J."/>
            <person name="Douillard F.P."/>
            <person name="Paul Ross R."/>
            <person name="Yang R."/>
            <person name="Briner A.E."/>
            <person name="Felis G.E."/>
            <person name="de Vos W.M."/>
            <person name="Barrangou R."/>
            <person name="Klaenhammer T.R."/>
            <person name="Caufield P.W."/>
            <person name="Cui Y."/>
            <person name="Zhang H."/>
            <person name="O'Toole P.W."/>
        </authorList>
    </citation>
    <scope>NUCLEOTIDE SEQUENCE [LARGE SCALE GENOMIC DNA]</scope>
    <source>
        <strain evidence="8 9">DSM 20183</strain>
    </source>
</reference>
<organism evidence="8 9">
    <name type="scientific">Companilactobacillus tucceti DSM 20183</name>
    <dbReference type="NCBI Taxonomy" id="1423811"/>
    <lineage>
        <taxon>Bacteria</taxon>
        <taxon>Bacillati</taxon>
        <taxon>Bacillota</taxon>
        <taxon>Bacilli</taxon>
        <taxon>Lactobacillales</taxon>
        <taxon>Lactobacillaceae</taxon>
        <taxon>Companilactobacillus</taxon>
    </lineage>
</organism>
<accession>A0A0R1J236</accession>
<keyword evidence="5 6" id="KW-0472">Membrane</keyword>
<feature type="transmembrane region" description="Helical" evidence="6">
    <location>
        <begin position="84"/>
        <end position="103"/>
    </location>
</feature>
<evidence type="ECO:0000313" key="9">
    <source>
        <dbReference type="Proteomes" id="UP000050929"/>
    </source>
</evidence>
<dbReference type="Proteomes" id="UP000050929">
    <property type="component" value="Unassembled WGS sequence"/>
</dbReference>
<evidence type="ECO:0000256" key="6">
    <source>
        <dbReference type="SAM" id="Phobius"/>
    </source>
</evidence>
<protein>
    <submittedName>
        <fullName evidence="8">Putative teichoic acid glycosylation protein (Putative)</fullName>
    </submittedName>
</protein>
<dbReference type="InterPro" id="IPR051401">
    <property type="entry name" value="GtrA_CellWall_Glycosyl"/>
</dbReference>
<evidence type="ECO:0000256" key="3">
    <source>
        <dbReference type="ARBA" id="ARBA00022692"/>
    </source>
</evidence>
<dbReference type="GO" id="GO:0000271">
    <property type="term" value="P:polysaccharide biosynthetic process"/>
    <property type="evidence" value="ECO:0007669"/>
    <property type="project" value="InterPro"/>
</dbReference>
<proteinExistence type="inferred from homology"/>
<feature type="transmembrane region" description="Helical" evidence="6">
    <location>
        <begin position="53"/>
        <end position="72"/>
    </location>
</feature>
<evidence type="ECO:0000313" key="8">
    <source>
        <dbReference type="EMBL" id="KRK65381.1"/>
    </source>
</evidence>
<feature type="domain" description="GtrA/DPMS transmembrane" evidence="7">
    <location>
        <begin position="52"/>
        <end position="167"/>
    </location>
</feature>